<dbReference type="STRING" id="43335.A0A4U5MB10"/>
<evidence type="ECO:0000313" key="2">
    <source>
        <dbReference type="EMBL" id="TKR66306.1"/>
    </source>
</evidence>
<protein>
    <submittedName>
        <fullName evidence="2">Uncharacterized protein</fullName>
    </submittedName>
</protein>
<comment type="caution">
    <text evidence="2">The sequence shown here is derived from an EMBL/GenBank/DDBJ whole genome shotgun (WGS) entry which is preliminary data.</text>
</comment>
<feature type="region of interest" description="Disordered" evidence="1">
    <location>
        <begin position="187"/>
        <end position="211"/>
    </location>
</feature>
<name>A0A4U5MB10_POPAL</name>
<organism evidence="2">
    <name type="scientific">Populus alba</name>
    <name type="common">White poplar</name>
    <dbReference type="NCBI Taxonomy" id="43335"/>
    <lineage>
        <taxon>Eukaryota</taxon>
        <taxon>Viridiplantae</taxon>
        <taxon>Streptophyta</taxon>
        <taxon>Embryophyta</taxon>
        <taxon>Tracheophyta</taxon>
        <taxon>Spermatophyta</taxon>
        <taxon>Magnoliopsida</taxon>
        <taxon>eudicotyledons</taxon>
        <taxon>Gunneridae</taxon>
        <taxon>Pentapetalae</taxon>
        <taxon>rosids</taxon>
        <taxon>fabids</taxon>
        <taxon>Malpighiales</taxon>
        <taxon>Salicaceae</taxon>
        <taxon>Saliceae</taxon>
        <taxon>Populus</taxon>
    </lineage>
</organism>
<sequence length="211" mass="22700">MNDVKLEDLQRIRSNIGAGGDILKPDLIMPLIETLPLEAGLTSHLPEPNNSPSHFPFPRPKTREARQPLPVSLVFLSAETPQSAKPHFLLQPPALTFTLPSQPFLWTAINPGLSLSAAGARDEPNGDHSSLLCNLLLSPAIAALFSFPLSHQNDPSRPSFSFTAASPLRPVGLPHLADTTDLPVFCLPQQRRPSSSSSTTHGCTRSSGLQP</sequence>
<gene>
    <name evidence="2" type="ORF">D5086_0000312730</name>
</gene>
<evidence type="ECO:0000256" key="1">
    <source>
        <dbReference type="SAM" id="MobiDB-lite"/>
    </source>
</evidence>
<proteinExistence type="predicted"/>
<dbReference type="AlphaFoldDB" id="A0A4U5MB10"/>
<accession>A0A4U5MB10</accession>
<dbReference type="EMBL" id="RCHU01001214">
    <property type="protein sequence ID" value="TKR66306.1"/>
    <property type="molecule type" value="Genomic_DNA"/>
</dbReference>
<reference evidence="2" key="1">
    <citation type="submission" date="2018-10" db="EMBL/GenBank/DDBJ databases">
        <title>Population genomic analysis revealed the cold adaptation of white poplar.</title>
        <authorList>
            <person name="Liu Y.-J."/>
        </authorList>
    </citation>
    <scope>NUCLEOTIDE SEQUENCE [LARGE SCALE GENOMIC DNA]</scope>
    <source>
        <strain evidence="2">PAL-ZL1</strain>
    </source>
</reference>
<feature type="compositionally biased region" description="Low complexity" evidence="1">
    <location>
        <begin position="191"/>
        <end position="211"/>
    </location>
</feature>